<dbReference type="Proteomes" id="UP000807469">
    <property type="component" value="Unassembled WGS sequence"/>
</dbReference>
<evidence type="ECO:0000313" key="1">
    <source>
        <dbReference type="EMBL" id="KAF9484244.1"/>
    </source>
</evidence>
<dbReference type="EMBL" id="MU155145">
    <property type="protein sequence ID" value="KAF9484244.1"/>
    <property type="molecule type" value="Genomic_DNA"/>
</dbReference>
<gene>
    <name evidence="1" type="ORF">BDN70DRAFT_872734</name>
</gene>
<keyword evidence="2" id="KW-1185">Reference proteome</keyword>
<reference evidence="1" key="1">
    <citation type="submission" date="2020-11" db="EMBL/GenBank/DDBJ databases">
        <authorList>
            <consortium name="DOE Joint Genome Institute"/>
            <person name="Ahrendt S."/>
            <person name="Riley R."/>
            <person name="Andreopoulos W."/>
            <person name="Labutti K."/>
            <person name="Pangilinan J."/>
            <person name="Ruiz-Duenas F.J."/>
            <person name="Barrasa J.M."/>
            <person name="Sanchez-Garcia M."/>
            <person name="Camarero S."/>
            <person name="Miyauchi S."/>
            <person name="Serrano A."/>
            <person name="Linde D."/>
            <person name="Babiker R."/>
            <person name="Drula E."/>
            <person name="Ayuso-Fernandez I."/>
            <person name="Pacheco R."/>
            <person name="Padilla G."/>
            <person name="Ferreira P."/>
            <person name="Barriuso J."/>
            <person name="Kellner H."/>
            <person name="Castanera R."/>
            <person name="Alfaro M."/>
            <person name="Ramirez L."/>
            <person name="Pisabarro A.G."/>
            <person name="Kuo A."/>
            <person name="Tritt A."/>
            <person name="Lipzen A."/>
            <person name="He G."/>
            <person name="Yan M."/>
            <person name="Ng V."/>
            <person name="Cullen D."/>
            <person name="Martin F."/>
            <person name="Rosso M.-N."/>
            <person name="Henrissat B."/>
            <person name="Hibbett D."/>
            <person name="Martinez A.T."/>
            <person name="Grigoriev I.V."/>
        </authorList>
    </citation>
    <scope>NUCLEOTIDE SEQUENCE</scope>
    <source>
        <strain evidence="1">CIRM-BRFM 674</strain>
    </source>
</reference>
<accession>A0A9P5ZD21</accession>
<name>A0A9P5ZD21_9AGAR</name>
<evidence type="ECO:0000313" key="2">
    <source>
        <dbReference type="Proteomes" id="UP000807469"/>
    </source>
</evidence>
<dbReference type="AlphaFoldDB" id="A0A9P5ZD21"/>
<protein>
    <submittedName>
        <fullName evidence="1">Uncharacterized protein</fullName>
    </submittedName>
</protein>
<organism evidence="1 2">
    <name type="scientific">Pholiota conissans</name>
    <dbReference type="NCBI Taxonomy" id="109636"/>
    <lineage>
        <taxon>Eukaryota</taxon>
        <taxon>Fungi</taxon>
        <taxon>Dikarya</taxon>
        <taxon>Basidiomycota</taxon>
        <taxon>Agaricomycotina</taxon>
        <taxon>Agaricomycetes</taxon>
        <taxon>Agaricomycetidae</taxon>
        <taxon>Agaricales</taxon>
        <taxon>Agaricineae</taxon>
        <taxon>Strophariaceae</taxon>
        <taxon>Pholiota</taxon>
    </lineage>
</organism>
<sequence>MRLRQVEAEAAEQQEILAMGSPDTFSIDRLEIAPLPNASDEQSPTLFPSIAFQTLLSYPILTELRFQHWSLPPIDEFLAEQSTASHPQPLSMEKLRLPVDNTLYPGIMVSTLEAITRYYPRLIDFECLIQTISSSQVAHLNDPPQIFSRGLEFLSVGGILPSSLDDKISMASHLCLLFPKLKKIRTHDGYDADGWRVVQSLVRMHQNLRTVEEGVRR</sequence>
<proteinExistence type="predicted"/>
<dbReference type="OrthoDB" id="3065347at2759"/>
<comment type="caution">
    <text evidence="1">The sequence shown here is derived from an EMBL/GenBank/DDBJ whole genome shotgun (WGS) entry which is preliminary data.</text>
</comment>